<evidence type="ECO:0000313" key="7">
    <source>
        <dbReference type="Proteomes" id="UP000262901"/>
    </source>
</evidence>
<feature type="domain" description="N-acetyltransferase" evidence="2">
    <location>
        <begin position="1"/>
        <end position="145"/>
    </location>
</feature>
<dbReference type="OrthoDB" id="9796171at2"/>
<dbReference type="KEGG" id="schj:DDV21_002130"/>
<dbReference type="SUPFAM" id="SSF55729">
    <property type="entry name" value="Acyl-CoA N-acyltransferases (Nat)"/>
    <property type="match status" value="1"/>
</dbReference>
<dbReference type="GO" id="GO:0008080">
    <property type="term" value="F:N-acetyltransferase activity"/>
    <property type="evidence" value="ECO:0007669"/>
    <property type="project" value="InterPro"/>
</dbReference>
<dbReference type="RefSeq" id="WP_116877461.1">
    <property type="nucleotide sequence ID" value="NZ_CP031733.1"/>
</dbReference>
<reference evidence="6" key="3">
    <citation type="submission" date="2018-08" db="EMBL/GenBank/DDBJ databases">
        <title>Streptococcus chenjunshii sp. nov., isolated from stools sample of the Tibetan antelope in the Qinghai-Tibet plateau, China.</title>
        <authorList>
            <person name="Tian Z."/>
        </authorList>
    </citation>
    <scope>NUCLEOTIDE SEQUENCE [LARGE SCALE GENOMIC DNA]</scope>
    <source>
        <strain evidence="6">Z15</strain>
    </source>
</reference>
<dbReference type="AlphaFoldDB" id="A0A372KNN2"/>
<keyword evidence="8" id="KW-1185">Reference proteome</keyword>
<dbReference type="PANTHER" id="PTHR13947:SF37">
    <property type="entry name" value="LD18367P"/>
    <property type="match status" value="1"/>
</dbReference>
<evidence type="ECO:0000313" key="3">
    <source>
        <dbReference type="EMBL" id="AXQ77952.1"/>
    </source>
</evidence>
<dbReference type="EMBL" id="QVQY01000002">
    <property type="protein sequence ID" value="RFU51804.1"/>
    <property type="molecule type" value="Genomic_DNA"/>
</dbReference>
<reference evidence="4 8" key="1">
    <citation type="submission" date="2018-08" db="EMBL/GenBank/DDBJ databases">
        <title>Draft genome of Streptococcus sp .nov. Z2.</title>
        <authorList>
            <person name="Tian Z."/>
        </authorList>
    </citation>
    <scope>NUCLEOTIDE SEQUENCE [LARGE SCALE GENOMIC DNA]</scope>
    <source>
        <strain evidence="4 8">Z2</strain>
    </source>
</reference>
<organism evidence="5 7">
    <name type="scientific">Streptococcus chenjunshii</name>
    <dbReference type="NCBI Taxonomy" id="2173853"/>
    <lineage>
        <taxon>Bacteria</taxon>
        <taxon>Bacillati</taxon>
        <taxon>Bacillota</taxon>
        <taxon>Bacilli</taxon>
        <taxon>Lactobacillales</taxon>
        <taxon>Streptococcaceae</taxon>
        <taxon>Streptococcus</taxon>
    </lineage>
</organism>
<dbReference type="PROSITE" id="PS51186">
    <property type="entry name" value="GNAT"/>
    <property type="match status" value="1"/>
</dbReference>
<dbReference type="EMBL" id="CP031733">
    <property type="protein sequence ID" value="AXQ77952.1"/>
    <property type="molecule type" value="Genomic_DNA"/>
</dbReference>
<dbReference type="PANTHER" id="PTHR13947">
    <property type="entry name" value="GNAT FAMILY N-ACETYLTRANSFERASE"/>
    <property type="match status" value="1"/>
</dbReference>
<dbReference type="Gene3D" id="3.40.630.30">
    <property type="match status" value="1"/>
</dbReference>
<dbReference type="Proteomes" id="UP000264056">
    <property type="component" value="Unassembled WGS sequence"/>
</dbReference>
<dbReference type="Proteomes" id="UP000262901">
    <property type="component" value="Unassembled WGS sequence"/>
</dbReference>
<dbReference type="InterPro" id="IPR050769">
    <property type="entry name" value="NAT_camello-type"/>
</dbReference>
<dbReference type="Proteomes" id="UP000246115">
    <property type="component" value="Chromosome"/>
</dbReference>
<accession>A0A346NAA7</accession>
<dbReference type="InterPro" id="IPR016181">
    <property type="entry name" value="Acyl_CoA_acyltransferase"/>
</dbReference>
<protein>
    <submittedName>
        <fullName evidence="5">GNAT family N-acetyltransferase</fullName>
    </submittedName>
</protein>
<evidence type="ECO:0000313" key="5">
    <source>
        <dbReference type="EMBL" id="RFU53892.1"/>
    </source>
</evidence>
<gene>
    <name evidence="3" type="ORF">DDV21_002130</name>
    <name evidence="4" type="ORF">DDV22_01640</name>
    <name evidence="5" type="ORF">DDV23_02140</name>
</gene>
<evidence type="ECO:0000313" key="6">
    <source>
        <dbReference type="Proteomes" id="UP000246115"/>
    </source>
</evidence>
<reference evidence="5 7" key="2">
    <citation type="submission" date="2018-08" db="EMBL/GenBank/DDBJ databases">
        <title>Draft genome of Streptococcus sp. nov. Z1.</title>
        <authorList>
            <person name="Tian Z."/>
        </authorList>
    </citation>
    <scope>NUCLEOTIDE SEQUENCE [LARGE SCALE GENOMIC DNA]</scope>
    <source>
        <strain evidence="5">Z1</strain>
        <strain evidence="7">Z1(2018)</strain>
    </source>
</reference>
<dbReference type="CDD" id="cd04301">
    <property type="entry name" value="NAT_SF"/>
    <property type="match status" value="1"/>
</dbReference>
<evidence type="ECO:0000313" key="4">
    <source>
        <dbReference type="EMBL" id="RFU51804.1"/>
    </source>
</evidence>
<accession>A0A372KNN2</accession>
<name>A0A372KNN2_9STRE</name>
<sequence length="145" mass="16419">MKIKQTRDTLSQTYHDAVRIRQLVFVQGQGVPRSIEIDKDEAYCLHFVLYDDAGEAAATCRILPSEDLAQAVLQRMAVLPAYRGQNLGQQLLEHVLSFCQQQRFRKLSLHAQLTAEGFYSKMGFNTVGSVFEEAGIRHITMEMAL</sequence>
<evidence type="ECO:0000259" key="2">
    <source>
        <dbReference type="PROSITE" id="PS51186"/>
    </source>
</evidence>
<evidence type="ECO:0000256" key="1">
    <source>
        <dbReference type="ARBA" id="ARBA00022679"/>
    </source>
</evidence>
<dbReference type="EMBL" id="QVQZ01000002">
    <property type="protein sequence ID" value="RFU53892.1"/>
    <property type="molecule type" value="Genomic_DNA"/>
</dbReference>
<dbReference type="Pfam" id="PF13673">
    <property type="entry name" value="Acetyltransf_10"/>
    <property type="match status" value="1"/>
</dbReference>
<reference evidence="3" key="4">
    <citation type="journal article" date="2019" name="Int. J. Syst. Evol. Microbiol.">
        <title>Streptococcus chenjunshii sp. nov. isolated from feces of Tibetan antelopes.</title>
        <authorList>
            <person name="Tian Z."/>
            <person name="Lu S."/>
            <person name="Jin D."/>
            <person name="Yang J."/>
            <person name="Pu J."/>
            <person name="Lai X.H."/>
            <person name="Bai X.N."/>
            <person name="Wu X.M."/>
            <person name="Li J."/>
            <person name="Wang S."/>
            <person name="Xu J."/>
        </authorList>
    </citation>
    <scope>NUCLEOTIDE SEQUENCE</scope>
    <source>
        <strain evidence="3">Z15</strain>
    </source>
</reference>
<proteinExistence type="predicted"/>
<evidence type="ECO:0000313" key="8">
    <source>
        <dbReference type="Proteomes" id="UP000264056"/>
    </source>
</evidence>
<dbReference type="InterPro" id="IPR000182">
    <property type="entry name" value="GNAT_dom"/>
</dbReference>
<keyword evidence="1 5" id="KW-0808">Transferase</keyword>